<accession>A0A067Q2X7</accession>
<organism evidence="2 3">
    <name type="scientific">Jaapia argillacea MUCL 33604</name>
    <dbReference type="NCBI Taxonomy" id="933084"/>
    <lineage>
        <taxon>Eukaryota</taxon>
        <taxon>Fungi</taxon>
        <taxon>Dikarya</taxon>
        <taxon>Basidiomycota</taxon>
        <taxon>Agaricomycotina</taxon>
        <taxon>Agaricomycetes</taxon>
        <taxon>Agaricomycetidae</taxon>
        <taxon>Jaapiales</taxon>
        <taxon>Jaapiaceae</taxon>
        <taxon>Jaapia</taxon>
    </lineage>
</organism>
<dbReference type="SUPFAM" id="SSF51735">
    <property type="entry name" value="NAD(P)-binding Rossmann-fold domains"/>
    <property type="match status" value="1"/>
</dbReference>
<dbReference type="AlphaFoldDB" id="A0A067Q2X7"/>
<dbReference type="PANTHER" id="PTHR43157:SF31">
    <property type="entry name" value="PHOSPHATIDYLINOSITOL-GLYCAN BIOSYNTHESIS CLASS F PROTEIN"/>
    <property type="match status" value="1"/>
</dbReference>
<protein>
    <recommendedName>
        <fullName evidence="4">Ketoreductase (KR) domain-containing protein</fullName>
    </recommendedName>
</protein>
<reference evidence="3" key="1">
    <citation type="journal article" date="2014" name="Proc. Natl. Acad. Sci. U.S.A.">
        <title>Extensive sampling of basidiomycete genomes demonstrates inadequacy of the white-rot/brown-rot paradigm for wood decay fungi.</title>
        <authorList>
            <person name="Riley R."/>
            <person name="Salamov A.A."/>
            <person name="Brown D.W."/>
            <person name="Nagy L.G."/>
            <person name="Floudas D."/>
            <person name="Held B.W."/>
            <person name="Levasseur A."/>
            <person name="Lombard V."/>
            <person name="Morin E."/>
            <person name="Otillar R."/>
            <person name="Lindquist E.A."/>
            <person name="Sun H."/>
            <person name="LaButti K.M."/>
            <person name="Schmutz J."/>
            <person name="Jabbour D."/>
            <person name="Luo H."/>
            <person name="Baker S.E."/>
            <person name="Pisabarro A.G."/>
            <person name="Walton J.D."/>
            <person name="Blanchette R.A."/>
            <person name="Henrissat B."/>
            <person name="Martin F."/>
            <person name="Cullen D."/>
            <person name="Hibbett D.S."/>
            <person name="Grigoriev I.V."/>
        </authorList>
    </citation>
    <scope>NUCLEOTIDE SEQUENCE [LARGE SCALE GENOMIC DNA]</scope>
    <source>
        <strain evidence="3">MUCL 33604</strain>
    </source>
</reference>
<name>A0A067Q2X7_9AGAM</name>
<dbReference type="InParanoid" id="A0A067Q2X7"/>
<evidence type="ECO:0000313" key="3">
    <source>
        <dbReference type="Proteomes" id="UP000027265"/>
    </source>
</evidence>
<evidence type="ECO:0008006" key="4">
    <source>
        <dbReference type="Google" id="ProtNLM"/>
    </source>
</evidence>
<proteinExistence type="predicted"/>
<dbReference type="OrthoDB" id="542013at2759"/>
<dbReference type="GO" id="GO:0016491">
    <property type="term" value="F:oxidoreductase activity"/>
    <property type="evidence" value="ECO:0007669"/>
    <property type="project" value="UniProtKB-KW"/>
</dbReference>
<evidence type="ECO:0000256" key="1">
    <source>
        <dbReference type="ARBA" id="ARBA00023002"/>
    </source>
</evidence>
<dbReference type="Proteomes" id="UP000027265">
    <property type="component" value="Unassembled WGS sequence"/>
</dbReference>
<evidence type="ECO:0000313" key="2">
    <source>
        <dbReference type="EMBL" id="KDQ57852.1"/>
    </source>
</evidence>
<dbReference type="EMBL" id="KL197719">
    <property type="protein sequence ID" value="KDQ57852.1"/>
    <property type="molecule type" value="Genomic_DNA"/>
</dbReference>
<keyword evidence="3" id="KW-1185">Reference proteome</keyword>
<dbReference type="PANTHER" id="PTHR43157">
    <property type="entry name" value="PHOSPHATIDYLINOSITOL-GLYCAN BIOSYNTHESIS CLASS F PROTEIN-RELATED"/>
    <property type="match status" value="1"/>
</dbReference>
<dbReference type="HOGENOM" id="CLU_010194_44_4_1"/>
<keyword evidence="1" id="KW-0560">Oxidoreductase</keyword>
<dbReference type="Gene3D" id="3.40.50.720">
    <property type="entry name" value="NAD(P)-binding Rossmann-like Domain"/>
    <property type="match status" value="1"/>
</dbReference>
<dbReference type="STRING" id="933084.A0A067Q2X7"/>
<dbReference type="Pfam" id="PF00106">
    <property type="entry name" value="adh_short"/>
    <property type="match status" value="1"/>
</dbReference>
<sequence length="302" mass="33731">MKAGKVILACRNETKGKAAVADVANITGLQNAELWLIDLCQTSLILSFVEKFDREEGRLDILVMNAAMAVSGYEEYEGWEASRNLTPPVRLKVNYLSTALLSLLLLPSMIRTAAEHSAAPRLVVVASEMHFWARIPDQAIAASRILECINTRKNTPTERYRETKLLDILFVRALASHLPTSSPIIPASVNPGFCYSSLQRNITFPASIATYLFKKLFAWTSEEGSRQLLWAALGPPEARAEDEPKLRGGYVSENEVREVCDFILSDKGRECERRVWRETIEISSQASPKITAIVDQFLTRGE</sequence>
<dbReference type="InterPro" id="IPR036291">
    <property type="entry name" value="NAD(P)-bd_dom_sf"/>
</dbReference>
<dbReference type="InterPro" id="IPR002347">
    <property type="entry name" value="SDR_fam"/>
</dbReference>
<gene>
    <name evidence="2" type="ORF">JAAARDRAFT_47666</name>
</gene>